<evidence type="ECO:0000313" key="10">
    <source>
        <dbReference type="Proteomes" id="UP000593892"/>
    </source>
</evidence>
<dbReference type="Pfam" id="PF01416">
    <property type="entry name" value="PseudoU_synth_1"/>
    <property type="match status" value="2"/>
</dbReference>
<dbReference type="PANTHER" id="PTHR11142:SF0">
    <property type="entry name" value="TRNA PSEUDOURIDINE SYNTHASE-LIKE 1"/>
    <property type="match status" value="1"/>
</dbReference>
<protein>
    <recommendedName>
        <fullName evidence="4">tRNA pseudouridine synthase A</fullName>
        <ecNumber evidence="4">5.4.99.12</ecNumber>
    </recommendedName>
    <alternativeName>
        <fullName evidence="4">tRNA pseudouridine(38-40) synthase</fullName>
    </alternativeName>
    <alternativeName>
        <fullName evidence="4">tRNA pseudouridylate synthase I</fullName>
    </alternativeName>
    <alternativeName>
        <fullName evidence="4">tRNA-uridine isomerase I</fullName>
    </alternativeName>
</protein>
<keyword evidence="2 4" id="KW-0819">tRNA processing</keyword>
<evidence type="ECO:0000256" key="5">
    <source>
        <dbReference type="PIRSR" id="PIRSR001430-1"/>
    </source>
</evidence>
<evidence type="ECO:0000256" key="1">
    <source>
        <dbReference type="ARBA" id="ARBA00009375"/>
    </source>
</evidence>
<dbReference type="PIRSF" id="PIRSF001430">
    <property type="entry name" value="tRNA_psdUrid_synth"/>
    <property type="match status" value="1"/>
</dbReference>
<sequence>MRRIRITVAYDGTEFHGWQVQPGLPTIQGWLEQILTGIESAPVQVHGSGRTDAGVHAIAQVAAFDLKNPIPCDNLRKAVNRLLPRSIRVTSVEEAAADFHPRFQAKEKTYEYRIWREEICPPMRRLYVFHHPYLLNEEAIRAAAPLLEGEHDFTAFAAADEKDELGRSKVRRIFASAVWREGGELVYRVRGSGFLKHMVRMIMGTLLEVGKGNLTEADLLARLQPGYPAKSGPAVPASGLCLMNVEY</sequence>
<evidence type="ECO:0000313" key="9">
    <source>
        <dbReference type="EMBL" id="QOY89135.1"/>
    </source>
</evidence>
<dbReference type="GO" id="GO:0003723">
    <property type="term" value="F:RNA binding"/>
    <property type="evidence" value="ECO:0007669"/>
    <property type="project" value="InterPro"/>
</dbReference>
<dbReference type="EMBL" id="CP063849">
    <property type="protein sequence ID" value="QOY89135.1"/>
    <property type="molecule type" value="Genomic_DNA"/>
</dbReference>
<organism evidence="9 10">
    <name type="scientific">Paludibaculum fermentans</name>
    <dbReference type="NCBI Taxonomy" id="1473598"/>
    <lineage>
        <taxon>Bacteria</taxon>
        <taxon>Pseudomonadati</taxon>
        <taxon>Acidobacteriota</taxon>
        <taxon>Terriglobia</taxon>
        <taxon>Bryobacterales</taxon>
        <taxon>Bryobacteraceae</taxon>
        <taxon>Paludibaculum</taxon>
    </lineage>
</organism>
<dbReference type="GO" id="GO:0031119">
    <property type="term" value="P:tRNA pseudouridine synthesis"/>
    <property type="evidence" value="ECO:0007669"/>
    <property type="project" value="UniProtKB-UniRule"/>
</dbReference>
<evidence type="ECO:0000256" key="4">
    <source>
        <dbReference type="HAMAP-Rule" id="MF_00171"/>
    </source>
</evidence>
<dbReference type="PANTHER" id="PTHR11142">
    <property type="entry name" value="PSEUDOURIDYLATE SYNTHASE"/>
    <property type="match status" value="1"/>
</dbReference>
<dbReference type="InterPro" id="IPR020094">
    <property type="entry name" value="TruA/RsuA/RluB/E/F_N"/>
</dbReference>
<evidence type="ECO:0000256" key="7">
    <source>
        <dbReference type="RuleBase" id="RU003792"/>
    </source>
</evidence>
<dbReference type="SUPFAM" id="SSF55120">
    <property type="entry name" value="Pseudouridine synthase"/>
    <property type="match status" value="1"/>
</dbReference>
<dbReference type="InterPro" id="IPR020097">
    <property type="entry name" value="PsdUridine_synth_TruA_a/b_dom"/>
</dbReference>
<comment type="subunit">
    <text evidence="4">Homodimer.</text>
</comment>
<dbReference type="KEGG" id="pfer:IRI77_04030"/>
<feature type="domain" description="Pseudouridine synthase I TruA alpha/beta" evidence="8">
    <location>
        <begin position="143"/>
        <end position="247"/>
    </location>
</feature>
<comment type="caution">
    <text evidence="4">Lacks conserved residue(s) required for the propagation of feature annotation.</text>
</comment>
<evidence type="ECO:0000256" key="2">
    <source>
        <dbReference type="ARBA" id="ARBA00022694"/>
    </source>
</evidence>
<accession>A0A7S7NST6</accession>
<comment type="similarity">
    <text evidence="1 4 7">Belongs to the tRNA pseudouridine synthase TruA family.</text>
</comment>
<evidence type="ECO:0000256" key="6">
    <source>
        <dbReference type="PIRSR" id="PIRSR001430-2"/>
    </source>
</evidence>
<dbReference type="AlphaFoldDB" id="A0A7S7NST6"/>
<dbReference type="HAMAP" id="MF_00171">
    <property type="entry name" value="TruA"/>
    <property type="match status" value="1"/>
</dbReference>
<gene>
    <name evidence="4 9" type="primary">truA</name>
    <name evidence="9" type="ORF">IRI77_04030</name>
</gene>
<evidence type="ECO:0000256" key="3">
    <source>
        <dbReference type="ARBA" id="ARBA00023235"/>
    </source>
</evidence>
<dbReference type="Gene3D" id="3.30.70.660">
    <property type="entry name" value="Pseudouridine synthase I, catalytic domain, C-terminal subdomain"/>
    <property type="match status" value="1"/>
</dbReference>
<comment type="function">
    <text evidence="4">Formation of pseudouridine at positions 38, 39 and 40 in the anticodon stem and loop of transfer RNAs.</text>
</comment>
<keyword evidence="3 4" id="KW-0413">Isomerase</keyword>
<dbReference type="CDD" id="cd02570">
    <property type="entry name" value="PseudoU_synth_EcTruA"/>
    <property type="match status" value="1"/>
</dbReference>
<dbReference type="RefSeq" id="WP_194450797.1">
    <property type="nucleotide sequence ID" value="NZ_CP063849.1"/>
</dbReference>
<proteinExistence type="inferred from homology"/>
<feature type="active site" description="Nucleophile" evidence="4 5">
    <location>
        <position position="52"/>
    </location>
</feature>
<evidence type="ECO:0000259" key="8">
    <source>
        <dbReference type="Pfam" id="PF01416"/>
    </source>
</evidence>
<dbReference type="InterPro" id="IPR001406">
    <property type="entry name" value="PsdUridine_synth_TruA"/>
</dbReference>
<keyword evidence="10" id="KW-1185">Reference proteome</keyword>
<dbReference type="EC" id="5.4.99.12" evidence="4"/>
<feature type="binding site" evidence="4 6">
    <location>
        <position position="110"/>
    </location>
    <ligand>
        <name>substrate</name>
    </ligand>
</feature>
<comment type="catalytic activity">
    <reaction evidence="4 7">
        <text>uridine(38/39/40) in tRNA = pseudouridine(38/39/40) in tRNA</text>
        <dbReference type="Rhea" id="RHEA:22376"/>
        <dbReference type="Rhea" id="RHEA-COMP:10085"/>
        <dbReference type="Rhea" id="RHEA-COMP:10087"/>
        <dbReference type="ChEBI" id="CHEBI:65314"/>
        <dbReference type="ChEBI" id="CHEBI:65315"/>
        <dbReference type="EC" id="5.4.99.12"/>
    </reaction>
</comment>
<name>A0A7S7NST6_PALFE</name>
<dbReference type="NCBIfam" id="TIGR00071">
    <property type="entry name" value="hisT_truA"/>
    <property type="match status" value="1"/>
</dbReference>
<feature type="domain" description="Pseudouridine synthase I TruA alpha/beta" evidence="8">
    <location>
        <begin position="8"/>
        <end position="103"/>
    </location>
</feature>
<dbReference type="GO" id="GO:0160147">
    <property type="term" value="F:tRNA pseudouridine(38-40) synthase activity"/>
    <property type="evidence" value="ECO:0007669"/>
    <property type="project" value="UniProtKB-EC"/>
</dbReference>
<dbReference type="InterPro" id="IPR020103">
    <property type="entry name" value="PsdUridine_synth_cat_dom_sf"/>
</dbReference>
<dbReference type="FunFam" id="3.30.70.580:FF:000001">
    <property type="entry name" value="tRNA pseudouridine synthase A"/>
    <property type="match status" value="1"/>
</dbReference>
<dbReference type="Proteomes" id="UP000593892">
    <property type="component" value="Chromosome"/>
</dbReference>
<dbReference type="InterPro" id="IPR020095">
    <property type="entry name" value="PsdUridine_synth_TruA_C"/>
</dbReference>
<dbReference type="Gene3D" id="3.30.70.580">
    <property type="entry name" value="Pseudouridine synthase I, catalytic domain, N-terminal subdomain"/>
    <property type="match status" value="1"/>
</dbReference>
<reference evidence="9 10" key="1">
    <citation type="submission" date="2020-10" db="EMBL/GenBank/DDBJ databases">
        <title>Complete genome sequence of Paludibaculum fermentans P105T, a facultatively anaerobic acidobacterium capable of dissimilatory Fe(III) reduction.</title>
        <authorList>
            <person name="Dedysh S.N."/>
            <person name="Beletsky A.V."/>
            <person name="Kulichevskaya I.S."/>
            <person name="Mardanov A.V."/>
            <person name="Ravin N.V."/>
        </authorList>
    </citation>
    <scope>NUCLEOTIDE SEQUENCE [LARGE SCALE GENOMIC DNA]</scope>
    <source>
        <strain evidence="9 10">P105</strain>
    </source>
</reference>